<protein>
    <submittedName>
        <fullName evidence="5">HTH-type transcriptional repressor KstR2</fullName>
    </submittedName>
</protein>
<dbReference type="Gene3D" id="1.10.357.10">
    <property type="entry name" value="Tetracycline Repressor, domain 2"/>
    <property type="match status" value="2"/>
</dbReference>
<dbReference type="Proteomes" id="UP000034098">
    <property type="component" value="Unassembled WGS sequence"/>
</dbReference>
<dbReference type="Pfam" id="PF17932">
    <property type="entry name" value="TetR_C_24"/>
    <property type="match status" value="1"/>
</dbReference>
<evidence type="ECO:0000256" key="2">
    <source>
        <dbReference type="PROSITE-ProRule" id="PRU00335"/>
    </source>
</evidence>
<evidence type="ECO:0000259" key="4">
    <source>
        <dbReference type="PROSITE" id="PS50977"/>
    </source>
</evidence>
<dbReference type="RefSeq" id="WP_045298388.1">
    <property type="nucleotide sequence ID" value="NZ_JYJA01000033.1"/>
</dbReference>
<evidence type="ECO:0000256" key="1">
    <source>
        <dbReference type="ARBA" id="ARBA00023125"/>
    </source>
</evidence>
<dbReference type="InterPro" id="IPR036271">
    <property type="entry name" value="Tet_transcr_reg_TetR-rel_C_sf"/>
</dbReference>
<dbReference type="InterPro" id="IPR001647">
    <property type="entry name" value="HTH_TetR"/>
</dbReference>
<keyword evidence="6" id="KW-1185">Reference proteome</keyword>
<organism evidence="5 6">
    <name type="scientific">Microbacterium trichothecenolyticum</name>
    <name type="common">Aureobacterium trichothecenolyticum</name>
    <dbReference type="NCBI Taxonomy" id="69370"/>
    <lineage>
        <taxon>Bacteria</taxon>
        <taxon>Bacillati</taxon>
        <taxon>Actinomycetota</taxon>
        <taxon>Actinomycetes</taxon>
        <taxon>Micrococcales</taxon>
        <taxon>Microbacteriaceae</taxon>
        <taxon>Microbacterium</taxon>
    </lineage>
</organism>
<reference evidence="5 6" key="1">
    <citation type="submission" date="2015-02" db="EMBL/GenBank/DDBJ databases">
        <title>Draft genome sequences of ten Microbacterium spp. with emphasis on heavy metal contaminated environments.</title>
        <authorList>
            <person name="Corretto E."/>
        </authorList>
    </citation>
    <scope>NUCLEOTIDE SEQUENCE [LARGE SCALE GENOMIC DNA]</scope>
    <source>
        <strain evidence="5 6">DSM 8608</strain>
    </source>
</reference>
<feature type="DNA-binding region" description="H-T-H motif" evidence="2">
    <location>
        <begin position="36"/>
        <end position="55"/>
    </location>
</feature>
<feature type="domain" description="HTH tetR-type" evidence="4">
    <location>
        <begin position="225"/>
        <end position="285"/>
    </location>
</feature>
<dbReference type="InterPro" id="IPR050109">
    <property type="entry name" value="HTH-type_TetR-like_transc_reg"/>
</dbReference>
<dbReference type="PATRIC" id="fig|69370.6.peg.1779"/>
<name>A0A0M2HEU2_MICTR</name>
<dbReference type="PANTHER" id="PTHR30055:SF237">
    <property type="entry name" value="TRANSCRIPTIONAL REPRESSOR MCE3R"/>
    <property type="match status" value="1"/>
</dbReference>
<dbReference type="EMBL" id="JYJA01000033">
    <property type="protein sequence ID" value="KJL42783.1"/>
    <property type="molecule type" value="Genomic_DNA"/>
</dbReference>
<proteinExistence type="predicted"/>
<gene>
    <name evidence="5" type="primary">kstR2_3</name>
    <name evidence="5" type="ORF">RS82_01747</name>
</gene>
<dbReference type="Gene3D" id="1.10.10.60">
    <property type="entry name" value="Homeodomain-like"/>
    <property type="match status" value="2"/>
</dbReference>
<evidence type="ECO:0000256" key="3">
    <source>
        <dbReference type="SAM" id="MobiDB-lite"/>
    </source>
</evidence>
<dbReference type="InterPro" id="IPR041490">
    <property type="entry name" value="KstR2_TetR_C"/>
</dbReference>
<dbReference type="PRINTS" id="PR00455">
    <property type="entry name" value="HTHTETR"/>
</dbReference>
<evidence type="ECO:0000313" key="5">
    <source>
        <dbReference type="EMBL" id="KJL42783.1"/>
    </source>
</evidence>
<dbReference type="SUPFAM" id="SSF48498">
    <property type="entry name" value="Tetracyclin repressor-like, C-terminal domain"/>
    <property type="match status" value="1"/>
</dbReference>
<evidence type="ECO:0000313" key="6">
    <source>
        <dbReference type="Proteomes" id="UP000034098"/>
    </source>
</evidence>
<feature type="DNA-binding region" description="H-T-H motif" evidence="2">
    <location>
        <begin position="248"/>
        <end position="267"/>
    </location>
</feature>
<sequence length="408" mass="44239">MPAAAPASRTRPRDRKRRIEEAAALAFAQNGYHAVAMQDIAAAVGISAPALYRHFPNKYALFVQTAFTIAHRLIEDTDAAAALPLDSADEAHAALDALVDAVIATTVELRATGGIYRWEGRYLEHDDRELLTSEFRLLRQRFEAAHVVYRPDVDEPDRRLLVLGALSAVASITAHRTVVGARALRSLLAGAAWRALDGSLPAPDAMTATDAAPPPPPGDEGASEQGRRARLIDAAIRQFAARGYNEVTIEDVAVEVDLTPSGVYRHFDGKSALLLAACDRAAVELERAALHARESASSPEDALRRLCRAYVDHTFSHLALMRIYFSEIGNLAPDEQRRLRAMQRAHIADWAALLQAVRPELGGREASVLVHAGLGVVADQAPLLTVRDKAAAARLTHLVEIVLGIDER</sequence>
<dbReference type="GO" id="GO:0003700">
    <property type="term" value="F:DNA-binding transcription factor activity"/>
    <property type="evidence" value="ECO:0007669"/>
    <property type="project" value="TreeGrafter"/>
</dbReference>
<dbReference type="PANTHER" id="PTHR30055">
    <property type="entry name" value="HTH-TYPE TRANSCRIPTIONAL REGULATOR RUTR"/>
    <property type="match status" value="1"/>
</dbReference>
<comment type="caution">
    <text evidence="5">The sequence shown here is derived from an EMBL/GenBank/DDBJ whole genome shotgun (WGS) entry which is preliminary data.</text>
</comment>
<dbReference type="OrthoDB" id="4456617at2"/>
<feature type="domain" description="HTH tetR-type" evidence="4">
    <location>
        <begin position="13"/>
        <end position="73"/>
    </location>
</feature>
<dbReference type="AlphaFoldDB" id="A0A0M2HEU2"/>
<dbReference type="PROSITE" id="PS50977">
    <property type="entry name" value="HTH_TETR_2"/>
    <property type="match status" value="2"/>
</dbReference>
<keyword evidence="1 2" id="KW-0238">DNA-binding</keyword>
<accession>A0A0M2HEU2</accession>
<dbReference type="InterPro" id="IPR009057">
    <property type="entry name" value="Homeodomain-like_sf"/>
</dbReference>
<dbReference type="Pfam" id="PF00440">
    <property type="entry name" value="TetR_N"/>
    <property type="match status" value="2"/>
</dbReference>
<dbReference type="GO" id="GO:0000976">
    <property type="term" value="F:transcription cis-regulatory region binding"/>
    <property type="evidence" value="ECO:0007669"/>
    <property type="project" value="TreeGrafter"/>
</dbReference>
<dbReference type="SUPFAM" id="SSF46689">
    <property type="entry name" value="Homeodomain-like"/>
    <property type="match status" value="2"/>
</dbReference>
<feature type="region of interest" description="Disordered" evidence="3">
    <location>
        <begin position="204"/>
        <end position="227"/>
    </location>
</feature>